<keyword evidence="2" id="KW-0472">Membrane</keyword>
<proteinExistence type="predicted"/>
<dbReference type="SUPFAM" id="SSF57802">
    <property type="entry name" value="Rubredoxin-like"/>
    <property type="match status" value="1"/>
</dbReference>
<gene>
    <name evidence="4" type="ORF">MICPUCDRAFT_53905</name>
</gene>
<name>C1N812_MICPC</name>
<evidence type="ECO:0000259" key="3">
    <source>
        <dbReference type="PROSITE" id="PS50903"/>
    </source>
</evidence>
<keyword evidence="2" id="KW-0812">Transmembrane</keyword>
<accession>C1N812</accession>
<dbReference type="Proteomes" id="UP000001876">
    <property type="component" value="Unassembled WGS sequence"/>
</dbReference>
<dbReference type="KEGG" id="mpp:MICPUCDRAFT_53905"/>
<dbReference type="OrthoDB" id="498149at2759"/>
<feature type="compositionally biased region" description="Low complexity" evidence="1">
    <location>
        <begin position="95"/>
        <end position="104"/>
    </location>
</feature>
<reference evidence="4 5" key="1">
    <citation type="journal article" date="2009" name="Science">
        <title>Green evolution and dynamic adaptations revealed by genomes of the marine picoeukaryotes Micromonas.</title>
        <authorList>
            <person name="Worden A.Z."/>
            <person name="Lee J.H."/>
            <person name="Mock T."/>
            <person name="Rouze P."/>
            <person name="Simmons M.P."/>
            <person name="Aerts A.L."/>
            <person name="Allen A.E."/>
            <person name="Cuvelier M.L."/>
            <person name="Derelle E."/>
            <person name="Everett M.V."/>
            <person name="Foulon E."/>
            <person name="Grimwood J."/>
            <person name="Gundlach H."/>
            <person name="Henrissat B."/>
            <person name="Napoli C."/>
            <person name="McDonald S.M."/>
            <person name="Parker M.S."/>
            <person name="Rombauts S."/>
            <person name="Salamov A."/>
            <person name="Von Dassow P."/>
            <person name="Badger J.H."/>
            <person name="Coutinho P.M."/>
            <person name="Demir E."/>
            <person name="Dubchak I."/>
            <person name="Gentemann C."/>
            <person name="Eikrem W."/>
            <person name="Gready J.E."/>
            <person name="John U."/>
            <person name="Lanier W."/>
            <person name="Lindquist E.A."/>
            <person name="Lucas S."/>
            <person name="Mayer K.F."/>
            <person name="Moreau H."/>
            <person name="Not F."/>
            <person name="Otillar R."/>
            <person name="Panaud O."/>
            <person name="Pangilinan J."/>
            <person name="Paulsen I."/>
            <person name="Piegu B."/>
            <person name="Poliakov A."/>
            <person name="Robbens S."/>
            <person name="Schmutz J."/>
            <person name="Toulza E."/>
            <person name="Wyss T."/>
            <person name="Zelensky A."/>
            <person name="Zhou K."/>
            <person name="Armbrust E.V."/>
            <person name="Bhattacharya D."/>
            <person name="Goodenough U.W."/>
            <person name="Van de Peer Y."/>
            <person name="Grigoriev I.V."/>
        </authorList>
    </citation>
    <scope>NUCLEOTIDE SEQUENCE [LARGE SCALE GENOMIC DNA]</scope>
    <source>
        <strain evidence="4 5">CCMP1545</strain>
    </source>
</reference>
<dbReference type="GeneID" id="9689443"/>
<feature type="compositionally biased region" description="Low complexity" evidence="1">
    <location>
        <begin position="25"/>
        <end position="36"/>
    </location>
</feature>
<evidence type="ECO:0000313" key="5">
    <source>
        <dbReference type="Proteomes" id="UP000001876"/>
    </source>
</evidence>
<dbReference type="AlphaFoldDB" id="C1N812"/>
<dbReference type="Gene3D" id="2.20.28.10">
    <property type="match status" value="1"/>
</dbReference>
<protein>
    <submittedName>
        <fullName evidence="4">Predicted protein</fullName>
    </submittedName>
</protein>
<feature type="compositionally biased region" description="Pro residues" evidence="1">
    <location>
        <begin position="77"/>
        <end position="94"/>
    </location>
</feature>
<keyword evidence="2" id="KW-1133">Transmembrane helix</keyword>
<evidence type="ECO:0000313" key="4">
    <source>
        <dbReference type="EMBL" id="EEH51624.1"/>
    </source>
</evidence>
<feature type="compositionally biased region" description="Basic residues" evidence="1">
    <location>
        <begin position="59"/>
        <end position="75"/>
    </location>
</feature>
<keyword evidence="5" id="KW-1185">Reference proteome</keyword>
<feature type="region of interest" description="Disordered" evidence="1">
    <location>
        <begin position="24"/>
        <end position="44"/>
    </location>
</feature>
<dbReference type="PROSITE" id="PS50903">
    <property type="entry name" value="RUBREDOXIN_LIKE"/>
    <property type="match status" value="1"/>
</dbReference>
<organism evidence="5">
    <name type="scientific">Micromonas pusilla (strain CCMP1545)</name>
    <name type="common">Picoplanktonic green alga</name>
    <dbReference type="NCBI Taxonomy" id="564608"/>
    <lineage>
        <taxon>Eukaryota</taxon>
        <taxon>Viridiplantae</taxon>
        <taxon>Chlorophyta</taxon>
        <taxon>Mamiellophyceae</taxon>
        <taxon>Mamiellales</taxon>
        <taxon>Mamiellaceae</taxon>
        <taxon>Micromonas</taxon>
    </lineage>
</organism>
<evidence type="ECO:0000256" key="2">
    <source>
        <dbReference type="SAM" id="Phobius"/>
    </source>
</evidence>
<feature type="domain" description="Rubredoxin-like" evidence="3">
    <location>
        <begin position="176"/>
        <end position="214"/>
    </location>
</feature>
<feature type="region of interest" description="Disordered" evidence="1">
    <location>
        <begin position="59"/>
        <end position="104"/>
    </location>
</feature>
<dbReference type="CDD" id="cd00350">
    <property type="entry name" value="rubredoxin_like"/>
    <property type="match status" value="1"/>
</dbReference>
<dbReference type="RefSeq" id="XP_003064002.1">
    <property type="nucleotide sequence ID" value="XM_003063956.1"/>
</dbReference>
<dbReference type="EMBL" id="GG663750">
    <property type="protein sequence ID" value="EEH51624.1"/>
    <property type="molecule type" value="Genomic_DNA"/>
</dbReference>
<dbReference type="InterPro" id="IPR024934">
    <property type="entry name" value="Rubredoxin-like_dom"/>
</dbReference>
<feature type="transmembrane region" description="Helical" evidence="2">
    <location>
        <begin position="217"/>
        <end position="238"/>
    </location>
</feature>
<evidence type="ECO:0000256" key="1">
    <source>
        <dbReference type="SAM" id="MobiDB-lite"/>
    </source>
</evidence>
<sequence>MSAFATLRAPVVVKTGKASAFARGSSAALPVRARSPSSRRRYPSGLFSDARWFVLSRRRARRVASRRPTIARRPRSVAPPPSPSPARTPSPSPSPTRTDPSIPDLASLHLSLSLSLSRPQASRASPSVLRASSVLLPARRGRALSLTTKARAAGEGKDGKSVTGRKPNPEFAGEDGKLWVCQGCGYIYDGSLGKWKEESRCPACGERRFALKTRGEMQIAIGSIIGVTVLVAALYALVKLA</sequence>
<dbReference type="GO" id="GO:0005506">
    <property type="term" value="F:iron ion binding"/>
    <property type="evidence" value="ECO:0007669"/>
    <property type="project" value="InterPro"/>
</dbReference>
<feature type="region of interest" description="Disordered" evidence="1">
    <location>
        <begin position="149"/>
        <end position="169"/>
    </location>
</feature>